<sequence>MGDHFVNLSYRRTKHILLKLKNDHNLKTIPKATLFQIFSENNTLLLFLLENDLIELASIVKKIELDCDFEVNTSSLETRLLFWFFMLEIKKNDLNFYNKYTSHFPLDDSVLQYINTPENIEIFNKKREEGVNDSYLATIIREDRVDEFVQYMSPTWDKFYSNINFSIFECNKHLKEITTELYIMSVGAVNIFKFCYLNNFEYDQETLYHGVLSGNLEIFHLIEENVDKLYPHDVPIMYHQNNLYRYFQDQNPLPIAYDYETTIEHINFEIFLEIFQQEIIEISDDINSLFLPLAFSNIIPFAKFLLSQENQGILKFAKKYAMEKSKVFPLVNDPPFLKMAKNGYFDIIKLYLAKLDNNNFCKDDLYSFLYYATLYNNLDIVTILLRSNRINPNKLYLSSLTH</sequence>
<dbReference type="AlphaFoldDB" id="A0A1J4J889"/>
<reference evidence="1" key="1">
    <citation type="submission" date="2016-10" db="EMBL/GenBank/DDBJ databases">
        <authorList>
            <person name="Benchimol M."/>
            <person name="Almeida L.G."/>
            <person name="Vasconcelos A.T."/>
            <person name="Perreira-Neves A."/>
            <person name="Rosa I.A."/>
            <person name="Tasca T."/>
            <person name="Bogo M.R."/>
            <person name="de Souza W."/>
        </authorList>
    </citation>
    <scope>NUCLEOTIDE SEQUENCE [LARGE SCALE GENOMIC DNA]</scope>
    <source>
        <strain evidence="1">K</strain>
    </source>
</reference>
<name>A0A1J4J889_9EUKA</name>
<proteinExistence type="predicted"/>
<dbReference type="EMBL" id="MLAK01001402">
    <property type="protein sequence ID" value="OHS93444.1"/>
    <property type="molecule type" value="Genomic_DNA"/>
</dbReference>
<keyword evidence="2" id="KW-1185">Reference proteome</keyword>
<organism evidence="1 2">
    <name type="scientific">Tritrichomonas foetus</name>
    <dbReference type="NCBI Taxonomy" id="1144522"/>
    <lineage>
        <taxon>Eukaryota</taxon>
        <taxon>Metamonada</taxon>
        <taxon>Parabasalia</taxon>
        <taxon>Tritrichomonadida</taxon>
        <taxon>Tritrichomonadidae</taxon>
        <taxon>Tritrichomonas</taxon>
    </lineage>
</organism>
<dbReference type="InterPro" id="IPR036770">
    <property type="entry name" value="Ankyrin_rpt-contain_sf"/>
</dbReference>
<dbReference type="Proteomes" id="UP000179807">
    <property type="component" value="Unassembled WGS sequence"/>
</dbReference>
<dbReference type="SUPFAM" id="SSF48403">
    <property type="entry name" value="Ankyrin repeat"/>
    <property type="match status" value="1"/>
</dbReference>
<dbReference type="GeneID" id="94847815"/>
<dbReference type="RefSeq" id="XP_068346581.1">
    <property type="nucleotide sequence ID" value="XM_068513111.1"/>
</dbReference>
<gene>
    <name evidence="1" type="ORF">TRFO_40280</name>
</gene>
<dbReference type="VEuPathDB" id="TrichDB:TRFO_40280"/>
<protein>
    <recommendedName>
        <fullName evidence="3">DUF3447 domain-containing protein</fullName>
    </recommendedName>
</protein>
<comment type="caution">
    <text evidence="1">The sequence shown here is derived from an EMBL/GenBank/DDBJ whole genome shotgun (WGS) entry which is preliminary data.</text>
</comment>
<evidence type="ECO:0000313" key="2">
    <source>
        <dbReference type="Proteomes" id="UP000179807"/>
    </source>
</evidence>
<accession>A0A1J4J889</accession>
<evidence type="ECO:0008006" key="3">
    <source>
        <dbReference type="Google" id="ProtNLM"/>
    </source>
</evidence>
<evidence type="ECO:0000313" key="1">
    <source>
        <dbReference type="EMBL" id="OHS93444.1"/>
    </source>
</evidence>